<evidence type="ECO:0000259" key="10">
    <source>
        <dbReference type="Pfam" id="PF00720"/>
    </source>
</evidence>
<accession>A0A6L6X3V0</accession>
<protein>
    <submittedName>
        <fullName evidence="11">Protease inhibitor SIL-V5</fullName>
    </submittedName>
</protein>
<feature type="signal peptide" evidence="9">
    <location>
        <begin position="1"/>
        <end position="23"/>
    </location>
</feature>
<feature type="domain" description="Subtilisin inhibitor" evidence="10">
    <location>
        <begin position="36"/>
        <end position="119"/>
    </location>
</feature>
<dbReference type="InterPro" id="IPR023549">
    <property type="entry name" value="Subtilisin_inhibitor"/>
</dbReference>
<keyword evidence="12" id="KW-1185">Reference proteome</keyword>
<evidence type="ECO:0000256" key="5">
    <source>
        <dbReference type="ARBA" id="ARBA00022690"/>
    </source>
</evidence>
<keyword evidence="9" id="KW-0732">Signal</keyword>
<proteinExistence type="inferred from homology"/>
<dbReference type="Pfam" id="PF00720">
    <property type="entry name" value="SSI"/>
    <property type="match status" value="1"/>
</dbReference>
<dbReference type="GO" id="GO:0004867">
    <property type="term" value="F:serine-type endopeptidase inhibitor activity"/>
    <property type="evidence" value="ECO:0007669"/>
    <property type="project" value="UniProtKB-KW"/>
</dbReference>
<dbReference type="PRINTS" id="PR00294">
    <property type="entry name" value="SSBTLNINHBTR"/>
</dbReference>
<evidence type="ECO:0000256" key="1">
    <source>
        <dbReference type="ARBA" id="ARBA00004613"/>
    </source>
</evidence>
<dbReference type="InterPro" id="IPR000691">
    <property type="entry name" value="Prot_inh_I16_SSI"/>
</dbReference>
<evidence type="ECO:0000256" key="2">
    <source>
        <dbReference type="ARBA" id="ARBA00010472"/>
    </source>
</evidence>
<dbReference type="Gene3D" id="3.30.350.10">
    <property type="entry name" value="Subtilisin inhibitor-like"/>
    <property type="match status" value="1"/>
</dbReference>
<name>A0A6L6X3V0_9ACTN</name>
<dbReference type="EMBL" id="WPNZ01000016">
    <property type="protein sequence ID" value="MVO88376.1"/>
    <property type="molecule type" value="Genomic_DNA"/>
</dbReference>
<dbReference type="InterPro" id="IPR036819">
    <property type="entry name" value="Subtilisin_inhibitor-like_sf"/>
</dbReference>
<sequence>MRPITVTAATLLALAAAVAPAAAAPGTGAPERRGGLLLTVSGDANTWIRGLVLRCAPEPSGHHPHAARACAELDAAGGDFDSLPVARDQLCTKEYAPVTVTAEGEHRGRPVGWRKTYGNACELGASTGHVFRF</sequence>
<dbReference type="Proteomes" id="UP000483802">
    <property type="component" value="Unassembled WGS sequence"/>
</dbReference>
<evidence type="ECO:0000313" key="11">
    <source>
        <dbReference type="EMBL" id="MVO88376.1"/>
    </source>
</evidence>
<dbReference type="GO" id="GO:0005576">
    <property type="term" value="C:extracellular region"/>
    <property type="evidence" value="ECO:0007669"/>
    <property type="project" value="UniProtKB-SubCell"/>
</dbReference>
<evidence type="ECO:0000256" key="4">
    <source>
        <dbReference type="ARBA" id="ARBA00022525"/>
    </source>
</evidence>
<evidence type="ECO:0000256" key="6">
    <source>
        <dbReference type="ARBA" id="ARBA00022900"/>
    </source>
</evidence>
<evidence type="ECO:0000256" key="3">
    <source>
        <dbReference type="ARBA" id="ARBA00011738"/>
    </source>
</evidence>
<keyword evidence="7" id="KW-1015">Disulfide bond</keyword>
<comment type="subcellular location">
    <subcellularLocation>
        <location evidence="1">Secreted</location>
    </subcellularLocation>
</comment>
<feature type="chain" id="PRO_5026773338" evidence="9">
    <location>
        <begin position="24"/>
        <end position="133"/>
    </location>
</feature>
<reference evidence="11 12" key="1">
    <citation type="submission" date="2019-11" db="EMBL/GenBank/DDBJ databases">
        <title>Streptomyces typhae sp. nov., a novel endophytic actinomycete isolated from the root of cattail pollen (Typha angustifolia L.).</title>
        <authorList>
            <person name="Peng C."/>
        </authorList>
    </citation>
    <scope>NUCLEOTIDE SEQUENCE [LARGE SCALE GENOMIC DNA]</scope>
    <source>
        <strain evidence="12">p1417</strain>
    </source>
</reference>
<keyword evidence="4" id="KW-0964">Secreted</keyword>
<evidence type="ECO:0000256" key="9">
    <source>
        <dbReference type="SAM" id="SignalP"/>
    </source>
</evidence>
<comment type="caution">
    <text evidence="11">The sequence shown here is derived from an EMBL/GenBank/DDBJ whole genome shotgun (WGS) entry which is preliminary data.</text>
</comment>
<keyword evidence="5 8" id="KW-0646">Protease inhibitor</keyword>
<comment type="similarity">
    <text evidence="2 8">Belongs to the protease inhibitor I16 (SSI) family.</text>
</comment>
<dbReference type="SUPFAM" id="SSF55399">
    <property type="entry name" value="Subtilisin inhibitor"/>
    <property type="match status" value="1"/>
</dbReference>
<dbReference type="RefSeq" id="WP_157167805.1">
    <property type="nucleotide sequence ID" value="NZ_WPNZ01000016.1"/>
</dbReference>
<dbReference type="AlphaFoldDB" id="A0A6L6X3V0"/>
<evidence type="ECO:0000313" key="12">
    <source>
        <dbReference type="Proteomes" id="UP000483802"/>
    </source>
</evidence>
<dbReference type="InterPro" id="IPR020054">
    <property type="entry name" value="Prot_inh_SSI_I16_CS"/>
</dbReference>
<evidence type="ECO:0000256" key="8">
    <source>
        <dbReference type="RuleBase" id="RU003471"/>
    </source>
</evidence>
<gene>
    <name evidence="11" type="ORF">GPA10_27335</name>
</gene>
<keyword evidence="6 8" id="KW-0722">Serine protease inhibitor</keyword>
<organism evidence="11 12">
    <name type="scientific">Streptomyces typhae</name>
    <dbReference type="NCBI Taxonomy" id="2681492"/>
    <lineage>
        <taxon>Bacteria</taxon>
        <taxon>Bacillati</taxon>
        <taxon>Actinomycetota</taxon>
        <taxon>Actinomycetes</taxon>
        <taxon>Kitasatosporales</taxon>
        <taxon>Streptomycetaceae</taxon>
        <taxon>Streptomyces</taxon>
    </lineage>
</organism>
<comment type="subunit">
    <text evidence="3">Homodimer.</text>
</comment>
<dbReference type="PROSITE" id="PS00999">
    <property type="entry name" value="SSI"/>
    <property type="match status" value="1"/>
</dbReference>
<evidence type="ECO:0000256" key="7">
    <source>
        <dbReference type="ARBA" id="ARBA00023157"/>
    </source>
</evidence>